<feature type="coiled-coil region" evidence="3">
    <location>
        <begin position="52"/>
        <end position="103"/>
    </location>
</feature>
<dbReference type="RefSeq" id="WP_047755144.1">
    <property type="nucleotide sequence ID" value="NZ_CAJUHA010000001.1"/>
</dbReference>
<dbReference type="GO" id="GO:0050821">
    <property type="term" value="P:protein stabilization"/>
    <property type="evidence" value="ECO:0007669"/>
    <property type="project" value="TreeGrafter"/>
</dbReference>
<keyword evidence="3" id="KW-0175">Coiled coil</keyword>
<dbReference type="STRING" id="1330330.IX53_09435"/>
<name>A0A0G2ZEN7_9BACT</name>
<dbReference type="InterPro" id="IPR005632">
    <property type="entry name" value="Chaperone_Skp"/>
</dbReference>
<dbReference type="GO" id="GO:0005829">
    <property type="term" value="C:cytosol"/>
    <property type="evidence" value="ECO:0007669"/>
    <property type="project" value="TreeGrafter"/>
</dbReference>
<comment type="similarity">
    <text evidence="1">Belongs to the Skp family.</text>
</comment>
<gene>
    <name evidence="4" type="ORF">IX53_09435</name>
</gene>
<protein>
    <submittedName>
        <fullName evidence="4">Molecular chaperone Skp</fullName>
    </submittedName>
</protein>
<keyword evidence="5" id="KW-1185">Reference proteome</keyword>
<accession>A0A0G2ZEN7</accession>
<dbReference type="SUPFAM" id="SSF111384">
    <property type="entry name" value="OmpH-like"/>
    <property type="match status" value="1"/>
</dbReference>
<evidence type="ECO:0000256" key="1">
    <source>
        <dbReference type="ARBA" id="ARBA00009091"/>
    </source>
</evidence>
<evidence type="ECO:0000313" key="4">
    <source>
        <dbReference type="EMBL" id="AKI98009.1"/>
    </source>
</evidence>
<dbReference type="SMART" id="SM00935">
    <property type="entry name" value="OmpH"/>
    <property type="match status" value="1"/>
</dbReference>
<evidence type="ECO:0000256" key="2">
    <source>
        <dbReference type="ARBA" id="ARBA00022729"/>
    </source>
</evidence>
<dbReference type="OrthoDB" id="47102at2"/>
<proteinExistence type="inferred from homology"/>
<keyword evidence="2" id="KW-0732">Signal</keyword>
<dbReference type="PATRIC" id="fig|1330330.3.peg.1922"/>
<sequence>MKKLSLILTIALVLVGVLVISDNASGPANPAKIAYLDLQKVLQSTKEWQDLNKSYQEDFAFYQKQLDILTKEYQDMVKAGASNEELAAKQQEILTKKAQYEQTLQQTYNAKTEVILDQIKKRIEDYATFLDYDLVISKDAVVYGKGTYDITDMVIEYLKGF</sequence>
<dbReference type="GO" id="GO:0051082">
    <property type="term" value="F:unfolded protein binding"/>
    <property type="evidence" value="ECO:0007669"/>
    <property type="project" value="InterPro"/>
</dbReference>
<evidence type="ECO:0000256" key="3">
    <source>
        <dbReference type="SAM" id="Coils"/>
    </source>
</evidence>
<dbReference type="Gene3D" id="3.30.910.20">
    <property type="entry name" value="Skp domain"/>
    <property type="match status" value="1"/>
</dbReference>
<dbReference type="InterPro" id="IPR024930">
    <property type="entry name" value="Skp_dom_sf"/>
</dbReference>
<evidence type="ECO:0000313" key="5">
    <source>
        <dbReference type="Proteomes" id="UP000035159"/>
    </source>
</evidence>
<organism evidence="4 5">
    <name type="scientific">Kosmotoga pacifica</name>
    <dbReference type="NCBI Taxonomy" id="1330330"/>
    <lineage>
        <taxon>Bacteria</taxon>
        <taxon>Thermotogati</taxon>
        <taxon>Thermotogota</taxon>
        <taxon>Thermotogae</taxon>
        <taxon>Kosmotogales</taxon>
        <taxon>Kosmotogaceae</taxon>
        <taxon>Kosmotoga</taxon>
    </lineage>
</organism>
<dbReference type="Proteomes" id="UP000035159">
    <property type="component" value="Chromosome"/>
</dbReference>
<dbReference type="Pfam" id="PF03938">
    <property type="entry name" value="OmpH"/>
    <property type="match status" value="1"/>
</dbReference>
<dbReference type="PANTHER" id="PTHR35089:SF1">
    <property type="entry name" value="CHAPERONE PROTEIN SKP"/>
    <property type="match status" value="1"/>
</dbReference>
<dbReference type="AlphaFoldDB" id="A0A0G2ZEN7"/>
<reference evidence="4 5" key="1">
    <citation type="submission" date="2015-04" db="EMBL/GenBank/DDBJ databases">
        <title>Complete Genome Sequence of Kosmotoga pacifica SLHLJ1.</title>
        <authorList>
            <person name="Jiang L.J."/>
            <person name="Shao Z.Z."/>
            <person name="Jebbar M."/>
        </authorList>
    </citation>
    <scope>NUCLEOTIDE SEQUENCE [LARGE SCALE GENOMIC DNA]</scope>
    <source>
        <strain evidence="4 5">SLHLJ1</strain>
    </source>
</reference>
<dbReference type="KEGG" id="kpf:IX53_09435"/>
<dbReference type="PANTHER" id="PTHR35089">
    <property type="entry name" value="CHAPERONE PROTEIN SKP"/>
    <property type="match status" value="1"/>
</dbReference>
<dbReference type="EMBL" id="CP011232">
    <property type="protein sequence ID" value="AKI98009.1"/>
    <property type="molecule type" value="Genomic_DNA"/>
</dbReference>